<name>A0A1M7BYI2_9HYPH</name>
<evidence type="ECO:0000256" key="4">
    <source>
        <dbReference type="SAM" id="SignalP"/>
    </source>
</evidence>
<accession>A0A1M7BYI2</accession>
<dbReference type="PROSITE" id="PS00018">
    <property type="entry name" value="EF_HAND_1"/>
    <property type="match status" value="4"/>
</dbReference>
<feature type="compositionally biased region" description="Gly residues" evidence="3">
    <location>
        <begin position="365"/>
        <end position="375"/>
    </location>
</feature>
<evidence type="ECO:0000313" key="7">
    <source>
        <dbReference type="Proteomes" id="UP000186002"/>
    </source>
</evidence>
<gene>
    <name evidence="6" type="ORF">SAMN05444272_1017</name>
</gene>
<feature type="domain" description="EF-hand" evidence="5">
    <location>
        <begin position="116"/>
        <end position="144"/>
    </location>
</feature>
<dbReference type="Gene3D" id="1.10.238.10">
    <property type="entry name" value="EF-hand"/>
    <property type="match status" value="4"/>
</dbReference>
<evidence type="ECO:0000313" key="6">
    <source>
        <dbReference type="EMBL" id="SHL60065.1"/>
    </source>
</evidence>
<feature type="compositionally biased region" description="Basic and acidic residues" evidence="3">
    <location>
        <begin position="161"/>
        <end position="197"/>
    </location>
</feature>
<dbReference type="PROSITE" id="PS50222">
    <property type="entry name" value="EF_HAND_2"/>
    <property type="match status" value="3"/>
</dbReference>
<feature type="chain" id="PRO_5012048324" evidence="4">
    <location>
        <begin position="26"/>
        <end position="375"/>
    </location>
</feature>
<dbReference type="GO" id="GO:0005509">
    <property type="term" value="F:calcium ion binding"/>
    <property type="evidence" value="ECO:0007669"/>
    <property type="project" value="InterPro"/>
</dbReference>
<dbReference type="OrthoDB" id="5470953at2"/>
<dbReference type="InterPro" id="IPR011992">
    <property type="entry name" value="EF-hand-dom_pair"/>
</dbReference>
<evidence type="ECO:0000256" key="3">
    <source>
        <dbReference type="SAM" id="MobiDB-lite"/>
    </source>
</evidence>
<feature type="domain" description="EF-hand" evidence="5">
    <location>
        <begin position="77"/>
        <end position="112"/>
    </location>
</feature>
<keyword evidence="4" id="KW-0732">Signal</keyword>
<dbReference type="InterPro" id="IPR002048">
    <property type="entry name" value="EF_hand_dom"/>
</dbReference>
<dbReference type="SUPFAM" id="SSF47473">
    <property type="entry name" value="EF-hand"/>
    <property type="match status" value="2"/>
</dbReference>
<feature type="compositionally biased region" description="Basic and acidic residues" evidence="3">
    <location>
        <begin position="328"/>
        <end position="359"/>
    </location>
</feature>
<dbReference type="AlphaFoldDB" id="A0A1M7BYI2"/>
<organism evidence="6 7">
    <name type="scientific">Roseibium suaedae</name>
    <dbReference type="NCBI Taxonomy" id="735517"/>
    <lineage>
        <taxon>Bacteria</taxon>
        <taxon>Pseudomonadati</taxon>
        <taxon>Pseudomonadota</taxon>
        <taxon>Alphaproteobacteria</taxon>
        <taxon>Hyphomicrobiales</taxon>
        <taxon>Stappiaceae</taxon>
        <taxon>Roseibium</taxon>
    </lineage>
</organism>
<dbReference type="STRING" id="735517.SAMN05444272_1017"/>
<dbReference type="SMART" id="SM00054">
    <property type="entry name" value="EFh"/>
    <property type="match status" value="5"/>
</dbReference>
<keyword evidence="1" id="KW-0479">Metal-binding</keyword>
<dbReference type="EMBL" id="FRBW01000001">
    <property type="protein sequence ID" value="SHL60065.1"/>
    <property type="molecule type" value="Genomic_DNA"/>
</dbReference>
<dbReference type="CDD" id="cd00051">
    <property type="entry name" value="EFh"/>
    <property type="match status" value="1"/>
</dbReference>
<feature type="domain" description="EF-hand" evidence="5">
    <location>
        <begin position="221"/>
        <end position="249"/>
    </location>
</feature>
<feature type="region of interest" description="Disordered" evidence="3">
    <location>
        <begin position="313"/>
        <end position="375"/>
    </location>
</feature>
<dbReference type="Pfam" id="PF13499">
    <property type="entry name" value="EF-hand_7"/>
    <property type="match status" value="1"/>
</dbReference>
<evidence type="ECO:0000256" key="2">
    <source>
        <dbReference type="ARBA" id="ARBA00022737"/>
    </source>
</evidence>
<protein>
    <submittedName>
        <fullName evidence="6">Ca2+-binding protein, EF-hand superfamily</fullName>
    </submittedName>
</protein>
<keyword evidence="7" id="KW-1185">Reference proteome</keyword>
<sequence length="375" mass="40065">MKPFRTIAIAALAAGVAGSAVTAFAQGGGDWAGGAQMHGKGPMGWHKGGKGPGRDRGAKHIFEKFDQNGDGVITQDEVNAVIEARFKAADKDGNGSVTLDEFSEAALAESKPMQVRMFQHLDRDGDGTVTTEEFNKATDRMFSRLDRDGDGFLAPAPRGAGGKDKPAGEAGKDKPANGRDGDRDGDRDGKGRRDRDGMMPGMGHGMGHGMGMGPMGGGMFALLAQFDTDQDGKVSREEFDAGRAKFFALADTDGSGGFSLQDFPAIWLEVTKPHTVRMFQRLDQDGDLGLTQEEMAGPMANFVEDMDRNGDGVVTKADFRHGKRHGKDGRDGDRGGRHGERHGDRHGERHGDRGGEGRHGKGMWFHGGGEPDQDN</sequence>
<dbReference type="RefSeq" id="WP_073009601.1">
    <property type="nucleotide sequence ID" value="NZ_FRBW01000001.1"/>
</dbReference>
<reference evidence="6 7" key="1">
    <citation type="submission" date="2016-11" db="EMBL/GenBank/DDBJ databases">
        <authorList>
            <person name="Jaros S."/>
            <person name="Januszkiewicz K."/>
            <person name="Wedrychowicz H."/>
        </authorList>
    </citation>
    <scope>NUCLEOTIDE SEQUENCE [LARGE SCALE GENOMIC DNA]</scope>
    <source>
        <strain evidence="6 7">DSM 22153</strain>
    </source>
</reference>
<dbReference type="PANTHER" id="PTHR10827">
    <property type="entry name" value="RETICULOCALBIN"/>
    <property type="match status" value="1"/>
</dbReference>
<keyword evidence="2" id="KW-0677">Repeat</keyword>
<dbReference type="Pfam" id="PF13202">
    <property type="entry name" value="EF-hand_5"/>
    <property type="match status" value="3"/>
</dbReference>
<dbReference type="InterPro" id="IPR018247">
    <property type="entry name" value="EF_Hand_1_Ca_BS"/>
</dbReference>
<proteinExistence type="predicted"/>
<dbReference type="PANTHER" id="PTHR10827:SF98">
    <property type="entry name" value="45 KDA CALCIUM-BINDING PROTEIN"/>
    <property type="match status" value="1"/>
</dbReference>
<feature type="signal peptide" evidence="4">
    <location>
        <begin position="1"/>
        <end position="25"/>
    </location>
</feature>
<feature type="region of interest" description="Disordered" evidence="3">
    <location>
        <begin position="140"/>
        <end position="202"/>
    </location>
</feature>
<evidence type="ECO:0000259" key="5">
    <source>
        <dbReference type="PROSITE" id="PS50222"/>
    </source>
</evidence>
<evidence type="ECO:0000256" key="1">
    <source>
        <dbReference type="ARBA" id="ARBA00022723"/>
    </source>
</evidence>
<dbReference type="Proteomes" id="UP000186002">
    <property type="component" value="Unassembled WGS sequence"/>
</dbReference>
<feature type="compositionally biased region" description="Basic and acidic residues" evidence="3">
    <location>
        <begin position="140"/>
        <end position="150"/>
    </location>
</feature>